<dbReference type="PIRSF" id="PIRSF037442">
    <property type="entry name" value="UCP037442_abhydr"/>
    <property type="match status" value="1"/>
</dbReference>
<sequence>MTNVIPEHAIEEEVTITKDNGEPLVVTRFSNPDGAQPRAAVIISPAIAVQARFYRRFARWLTTHGLVAYLYDHQGYGGSSRGPLKDVTADFLTWAQDPGAVVDYVAEHETVPVRWLGHSLGGQMLAFARHEHLEAATIVSAGTGYWKYWQHYGAGVLLPPVMWYLLAPVAVRTVGYFPGKKLGILGDIPPQVMRQWGRWCTMPRYMLTEYPELAKKFAGYTGPLTFITFADDRTMPLPASLSLMSWYSRADLEHHHYHPQDLGQERIDHMGIFKTHNAPLWQQIFADIIS</sequence>
<dbReference type="Proteomes" id="UP001224674">
    <property type="component" value="Chromosome"/>
</dbReference>
<keyword evidence="3" id="KW-1185">Reference proteome</keyword>
<dbReference type="InterPro" id="IPR029058">
    <property type="entry name" value="AB_hydrolase_fold"/>
</dbReference>
<gene>
    <name evidence="2" type="ORF">QDX21_04355</name>
</gene>
<dbReference type="Gene3D" id="3.40.50.1820">
    <property type="entry name" value="alpha/beta hydrolase"/>
    <property type="match status" value="1"/>
</dbReference>
<accession>A0AAJ6APS2</accession>
<keyword evidence="2" id="KW-0378">Hydrolase</keyword>
<dbReference type="InterPro" id="IPR017208">
    <property type="entry name" value="UCP037442_abhydr"/>
</dbReference>
<evidence type="ECO:0000313" key="2">
    <source>
        <dbReference type="EMBL" id="WGH94031.1"/>
    </source>
</evidence>
<dbReference type="SUPFAM" id="SSF53474">
    <property type="entry name" value="alpha/beta-Hydrolases"/>
    <property type="match status" value="1"/>
</dbReference>
<name>A0AAJ6APS2_9MICC</name>
<proteinExistence type="predicted"/>
<dbReference type="InterPro" id="IPR022742">
    <property type="entry name" value="Hydrolase_4"/>
</dbReference>
<dbReference type="Pfam" id="PF12146">
    <property type="entry name" value="Hydrolase_4"/>
    <property type="match status" value="1"/>
</dbReference>
<dbReference type="GeneID" id="83695214"/>
<dbReference type="AlphaFoldDB" id="A0AAJ6APS2"/>
<organism evidence="2 3">
    <name type="scientific">Auritidibacter ignavus</name>
    <dbReference type="NCBI Taxonomy" id="678932"/>
    <lineage>
        <taxon>Bacteria</taxon>
        <taxon>Bacillati</taxon>
        <taxon>Actinomycetota</taxon>
        <taxon>Actinomycetes</taxon>
        <taxon>Micrococcales</taxon>
        <taxon>Micrococcaceae</taxon>
        <taxon>Auritidibacter</taxon>
    </lineage>
</organism>
<dbReference type="GO" id="GO:0016787">
    <property type="term" value="F:hydrolase activity"/>
    <property type="evidence" value="ECO:0007669"/>
    <property type="project" value="UniProtKB-KW"/>
</dbReference>
<evidence type="ECO:0000313" key="3">
    <source>
        <dbReference type="Proteomes" id="UP001224674"/>
    </source>
</evidence>
<evidence type="ECO:0000259" key="1">
    <source>
        <dbReference type="Pfam" id="PF12146"/>
    </source>
</evidence>
<protein>
    <submittedName>
        <fullName evidence="2">Alpha/beta hydrolase</fullName>
    </submittedName>
</protein>
<dbReference type="EMBL" id="CP122566">
    <property type="protein sequence ID" value="WGH94031.1"/>
    <property type="molecule type" value="Genomic_DNA"/>
</dbReference>
<feature type="domain" description="Serine aminopeptidase S33" evidence="1">
    <location>
        <begin position="36"/>
        <end position="144"/>
    </location>
</feature>
<reference evidence="2 3" key="1">
    <citation type="submission" date="2023-03" db="EMBL/GenBank/DDBJ databases">
        <title>Complete genome sequences of several Auritidibacter ignavus strains isolated from ear infections.</title>
        <authorList>
            <person name="Baehr T."/>
            <person name="Baumhoegger A.M."/>
        </authorList>
    </citation>
    <scope>NUCLEOTIDE SEQUENCE [LARGE SCALE GENOMIC DNA]</scope>
    <source>
        <strain evidence="2 3">BABAE-6</strain>
    </source>
</reference>
<dbReference type="RefSeq" id="WP_279674038.1">
    <property type="nucleotide sequence ID" value="NZ_CP122562.1"/>
</dbReference>